<dbReference type="Gene3D" id="2.60.120.340">
    <property type="entry name" value="Nucleoplasmin core domain"/>
    <property type="match status" value="1"/>
</dbReference>
<feature type="compositionally biased region" description="Polar residues" evidence="6">
    <location>
        <begin position="376"/>
        <end position="386"/>
    </location>
</feature>
<sequence>MAFWGIEVKPGKPITHSFDKVRRRLRISQATLGIGAAIKRSLVQCNVGNKSPVFLCALLPDKTESCHLDLEFEEADDVVFSVIGPRSVYLTGYYVSDDRRAALNSDTESYGEDIADTETEESRHHTDEDEYEDSFIDDGDQLVSPPSLDGIDEEMQDKEKIRERKGSKILQRKKFQIIDSDDEATSQESEDDDNYLLSVYKSKKTEKHKVSEAGEKTGQVAVETNDESATSDDVSKEKADSVTLCKEASRNNVSWDPSIPSGEAAPIKEMELKESTNCKEAEIFGDNSISHSDLPVDDLVHKSIAKVDNMSGNLHASKEEDKSELVPVNNKKSKRKRKEHDGDKILNGSNFNHKKALKEDKVPKAEAEIDDKHQDLLTSNEPNQKPTLIENVDGDCHSSLPLQAGSENDQPSKKRRKKGGTKERSGESDDAARGRILVDDQLKENVLEADRMVSHLPARTAEDKEPITDEGTNFDFVAGGDQSEKPKKKKKKKKAKTLVDKENLNTSGLLLSENKSRKPSMSCQVRTLSNGLVIEELALGEQEGKTASVGKKVKVYYTAMLKENGRVFYSNVGKSPYKFRLGDEAVIGGWNIGLEGMHVGDKRRLIIPPSMGFGSQGAGENVPPNSWLVYDVELAGVR</sequence>
<dbReference type="PROSITE" id="PS50059">
    <property type="entry name" value="FKBP_PPIASE"/>
    <property type="match status" value="1"/>
</dbReference>
<evidence type="ECO:0000256" key="4">
    <source>
        <dbReference type="ARBA" id="ARBA00023235"/>
    </source>
</evidence>
<feature type="compositionally biased region" description="Basic and acidic residues" evidence="6">
    <location>
        <begin position="420"/>
        <end position="435"/>
    </location>
</feature>
<dbReference type="AlphaFoldDB" id="A0ABD2ZBZ4"/>
<dbReference type="Pfam" id="PF17800">
    <property type="entry name" value="NPL"/>
    <property type="match status" value="1"/>
</dbReference>
<feature type="region of interest" description="Disordered" evidence="6">
    <location>
        <begin position="206"/>
        <end position="242"/>
    </location>
</feature>
<organism evidence="8 9">
    <name type="scientific">Cinchona calisaya</name>
    <dbReference type="NCBI Taxonomy" id="153742"/>
    <lineage>
        <taxon>Eukaryota</taxon>
        <taxon>Viridiplantae</taxon>
        <taxon>Streptophyta</taxon>
        <taxon>Embryophyta</taxon>
        <taxon>Tracheophyta</taxon>
        <taxon>Spermatophyta</taxon>
        <taxon>Magnoliopsida</taxon>
        <taxon>eudicotyledons</taxon>
        <taxon>Gunneridae</taxon>
        <taxon>Pentapetalae</taxon>
        <taxon>asterids</taxon>
        <taxon>lamiids</taxon>
        <taxon>Gentianales</taxon>
        <taxon>Rubiaceae</taxon>
        <taxon>Cinchonoideae</taxon>
        <taxon>Cinchoneae</taxon>
        <taxon>Cinchona</taxon>
    </lineage>
</organism>
<keyword evidence="4 5" id="KW-0413">Isomerase</keyword>
<evidence type="ECO:0000256" key="5">
    <source>
        <dbReference type="PROSITE-ProRule" id="PRU00277"/>
    </source>
</evidence>
<evidence type="ECO:0000256" key="3">
    <source>
        <dbReference type="ARBA" id="ARBA00023110"/>
    </source>
</evidence>
<dbReference type="PANTHER" id="PTHR43811:SF48">
    <property type="entry name" value="PEPTIDYL-PROLYL CIS-TRANS ISOMERASE FKBP43"/>
    <property type="match status" value="1"/>
</dbReference>
<evidence type="ECO:0000313" key="8">
    <source>
        <dbReference type="EMBL" id="KAL3517017.1"/>
    </source>
</evidence>
<dbReference type="EC" id="5.2.1.8" evidence="2 5"/>
<evidence type="ECO:0000256" key="6">
    <source>
        <dbReference type="SAM" id="MobiDB-lite"/>
    </source>
</evidence>
<evidence type="ECO:0000256" key="1">
    <source>
        <dbReference type="ARBA" id="ARBA00000971"/>
    </source>
</evidence>
<evidence type="ECO:0000313" key="9">
    <source>
        <dbReference type="Proteomes" id="UP001630127"/>
    </source>
</evidence>
<feature type="compositionally biased region" description="Acidic residues" evidence="6">
    <location>
        <begin position="128"/>
        <end position="140"/>
    </location>
</feature>
<feature type="region of interest" description="Disordered" evidence="6">
    <location>
        <begin position="457"/>
        <end position="497"/>
    </location>
</feature>
<feature type="compositionally biased region" description="Basic and acidic residues" evidence="6">
    <location>
        <begin position="357"/>
        <end position="375"/>
    </location>
</feature>
<evidence type="ECO:0000259" key="7">
    <source>
        <dbReference type="PROSITE" id="PS50059"/>
    </source>
</evidence>
<comment type="catalytic activity">
    <reaction evidence="1 5">
        <text>[protein]-peptidylproline (omega=180) = [protein]-peptidylproline (omega=0)</text>
        <dbReference type="Rhea" id="RHEA:16237"/>
        <dbReference type="Rhea" id="RHEA-COMP:10747"/>
        <dbReference type="Rhea" id="RHEA-COMP:10748"/>
        <dbReference type="ChEBI" id="CHEBI:83833"/>
        <dbReference type="ChEBI" id="CHEBI:83834"/>
        <dbReference type="EC" id="5.2.1.8"/>
    </reaction>
</comment>
<protein>
    <recommendedName>
        <fullName evidence="2 5">peptidylprolyl isomerase</fullName>
        <ecNumber evidence="2 5">5.2.1.8</ecNumber>
    </recommendedName>
</protein>
<name>A0ABD2ZBZ4_9GENT</name>
<dbReference type="PANTHER" id="PTHR43811">
    <property type="entry name" value="FKBP-TYPE PEPTIDYL-PROLYL CIS-TRANS ISOMERASE FKPA"/>
    <property type="match status" value="1"/>
</dbReference>
<feature type="region of interest" description="Disordered" evidence="6">
    <location>
        <begin position="105"/>
        <end position="163"/>
    </location>
</feature>
<feature type="compositionally biased region" description="Acidic residues" evidence="6">
    <location>
        <begin position="109"/>
        <end position="119"/>
    </location>
</feature>
<feature type="region of interest" description="Disordered" evidence="6">
    <location>
        <begin position="312"/>
        <end position="435"/>
    </location>
</feature>
<reference evidence="8 9" key="1">
    <citation type="submission" date="2024-11" db="EMBL/GenBank/DDBJ databases">
        <title>A near-complete genome assembly of Cinchona calisaya.</title>
        <authorList>
            <person name="Lian D.C."/>
            <person name="Zhao X.W."/>
            <person name="Wei L."/>
        </authorList>
    </citation>
    <scope>NUCLEOTIDE SEQUENCE [LARGE SCALE GENOMIC DNA]</scope>
    <source>
        <tissue evidence="8">Nenye</tissue>
    </source>
</reference>
<dbReference type="InterPro" id="IPR001179">
    <property type="entry name" value="PPIase_FKBP_dom"/>
</dbReference>
<dbReference type="Pfam" id="PF00254">
    <property type="entry name" value="FKBP_C"/>
    <property type="match status" value="1"/>
</dbReference>
<keyword evidence="3 5" id="KW-0697">Rotamase</keyword>
<feature type="compositionally biased region" description="Basic residues" evidence="6">
    <location>
        <begin position="486"/>
        <end position="496"/>
    </location>
</feature>
<feature type="domain" description="PPIase FKBP-type" evidence="7">
    <location>
        <begin position="550"/>
        <end position="638"/>
    </location>
</feature>
<accession>A0ABD2ZBZ4</accession>
<dbReference type="EMBL" id="JBJUIK010000010">
    <property type="protein sequence ID" value="KAL3517017.1"/>
    <property type="molecule type" value="Genomic_DNA"/>
</dbReference>
<dbReference type="InterPro" id="IPR046357">
    <property type="entry name" value="PPIase_dom_sf"/>
</dbReference>
<dbReference type="Proteomes" id="UP001630127">
    <property type="component" value="Unassembled WGS sequence"/>
</dbReference>
<proteinExistence type="predicted"/>
<comment type="caution">
    <text evidence="8">The sequence shown here is derived from an EMBL/GenBank/DDBJ whole genome shotgun (WGS) entry which is preliminary data.</text>
</comment>
<keyword evidence="9" id="KW-1185">Reference proteome</keyword>
<dbReference type="InterPro" id="IPR041232">
    <property type="entry name" value="NPL"/>
</dbReference>
<evidence type="ECO:0000256" key="2">
    <source>
        <dbReference type="ARBA" id="ARBA00013194"/>
    </source>
</evidence>
<gene>
    <name evidence="8" type="ORF">ACH5RR_023919</name>
</gene>
<dbReference type="GO" id="GO:0003755">
    <property type="term" value="F:peptidyl-prolyl cis-trans isomerase activity"/>
    <property type="evidence" value="ECO:0007669"/>
    <property type="project" value="UniProtKB-KW"/>
</dbReference>
<dbReference type="SUPFAM" id="SSF54534">
    <property type="entry name" value="FKBP-like"/>
    <property type="match status" value="1"/>
</dbReference>
<dbReference type="Gene3D" id="3.10.50.40">
    <property type="match status" value="1"/>
</dbReference>